<evidence type="ECO:0000313" key="2">
    <source>
        <dbReference type="EMBL" id="ROV98988.1"/>
    </source>
</evidence>
<evidence type="ECO:0000256" key="1">
    <source>
        <dbReference type="SAM" id="MobiDB-lite"/>
    </source>
</evidence>
<dbReference type="AlphaFoldDB" id="A0A423W6K8"/>
<feature type="region of interest" description="Disordered" evidence="1">
    <location>
        <begin position="723"/>
        <end position="743"/>
    </location>
</feature>
<protein>
    <submittedName>
        <fullName evidence="2">Uncharacterized protein</fullName>
    </submittedName>
</protein>
<dbReference type="Proteomes" id="UP000284375">
    <property type="component" value="Unassembled WGS sequence"/>
</dbReference>
<keyword evidence="3" id="KW-1185">Reference proteome</keyword>
<dbReference type="OrthoDB" id="5405126at2759"/>
<name>A0A423W6K8_CYTCH</name>
<feature type="compositionally biased region" description="Low complexity" evidence="1">
    <location>
        <begin position="23"/>
        <end position="35"/>
    </location>
</feature>
<dbReference type="EMBL" id="LJZO01000012">
    <property type="protein sequence ID" value="ROV98988.1"/>
    <property type="molecule type" value="Genomic_DNA"/>
</dbReference>
<accession>A0A423W6K8</accession>
<reference evidence="2 3" key="1">
    <citation type="submission" date="2015-09" db="EMBL/GenBank/DDBJ databases">
        <title>Host preference determinants of Valsa canker pathogens revealed by comparative genomics.</title>
        <authorList>
            <person name="Yin Z."/>
            <person name="Huang L."/>
        </authorList>
    </citation>
    <scope>NUCLEOTIDE SEQUENCE [LARGE SCALE GENOMIC DNA]</scope>
    <source>
        <strain evidence="2 3">YSFL</strain>
    </source>
</reference>
<organism evidence="2 3">
    <name type="scientific">Cytospora chrysosperma</name>
    <name type="common">Cytospora canker fungus</name>
    <name type="synonym">Sphaeria chrysosperma</name>
    <dbReference type="NCBI Taxonomy" id="252740"/>
    <lineage>
        <taxon>Eukaryota</taxon>
        <taxon>Fungi</taxon>
        <taxon>Dikarya</taxon>
        <taxon>Ascomycota</taxon>
        <taxon>Pezizomycotina</taxon>
        <taxon>Sordariomycetes</taxon>
        <taxon>Sordariomycetidae</taxon>
        <taxon>Diaporthales</taxon>
        <taxon>Cytosporaceae</taxon>
        <taxon>Cytospora</taxon>
    </lineage>
</organism>
<evidence type="ECO:0000313" key="3">
    <source>
        <dbReference type="Proteomes" id="UP000284375"/>
    </source>
</evidence>
<sequence length="743" mass="80367">MSSQSIRPAFRAGRSALEASVRTSPSAAPTSQQQSRCFSASATRQAGHVITFSKSSNKELDDILHELQHKILLPSLLPVEQRKKILRARYKEKLEQNPIEIEIDGQRIKFRNMDWRQGEVPNARRLFYRALDKMQTKEDWQKLPRLLEAIYYNANRKFEAQDWPKIVRKAGFSGNLGPVIDAAKKPERTGMKLDASEKVQEIMSFAVWEAAASGFEPWALETALRSAERILELMGQDGHEFNHKDKEYLGVVRRRFPPRRDPQILATPLFLTAMLAVRHGKADYQDRMRRYAQAIVSSWPEGEGLLGLHPHEAYVDGENGMEYLMEKNKFLLVASPILKGFELAMEGLGGDLASQIKLRRDPLAEEVQSALEAQASKEGRGKQLYDKCFGSAVKAEATPLCHLLGGDHVERGARAQVQALLVVAAVHHLDGLLVRDRQRAVDQADVRLQVVRDAALADALGDARPRPLHQLPAGLHVRVQDAAGRVGQERLDPAAADVLEEARGAGKGAAGAGGAGEGVDLAGGLGPDLGARGLDVGLAVGRVVELVCPDGVAPAQAVGVPLGLVVVVVRVVKGHGGHGVDLGAQQAQQVDLALRLRVGHVDDELVPEGPAHVGEPDARVARRALDDGAARVQEPPALGVAHHVQRRAVLDGAARVHELGLAQDLAACLVRDLVQADQGRVADGWGCRSLAIEEGERAGQDRTGRRTSYKTLCDSLGVGDGHAGTGSVGHAQSAGREGPYTLP</sequence>
<proteinExistence type="predicted"/>
<gene>
    <name evidence="2" type="ORF">VSDG_03833</name>
</gene>
<comment type="caution">
    <text evidence="2">The sequence shown here is derived from an EMBL/GenBank/DDBJ whole genome shotgun (WGS) entry which is preliminary data.</text>
</comment>
<feature type="region of interest" description="Disordered" evidence="1">
    <location>
        <begin position="17"/>
        <end position="40"/>
    </location>
</feature>